<dbReference type="Proteomes" id="UP000186102">
    <property type="component" value="Unassembled WGS sequence"/>
</dbReference>
<organism evidence="2 3">
    <name type="scientific">Desulfosporosinus metallidurans</name>
    <dbReference type="NCBI Taxonomy" id="1888891"/>
    <lineage>
        <taxon>Bacteria</taxon>
        <taxon>Bacillati</taxon>
        <taxon>Bacillota</taxon>
        <taxon>Clostridia</taxon>
        <taxon>Eubacteriales</taxon>
        <taxon>Desulfitobacteriaceae</taxon>
        <taxon>Desulfosporosinus</taxon>
    </lineage>
</organism>
<dbReference type="EMBL" id="MLBF01000019">
    <property type="protein sequence ID" value="OLN31367.1"/>
    <property type="molecule type" value="Genomic_DNA"/>
</dbReference>
<protein>
    <recommendedName>
        <fullName evidence="1">DUF7768 domain-containing protein</fullName>
    </recommendedName>
</protein>
<keyword evidence="3" id="KW-1185">Reference proteome</keyword>
<dbReference type="AlphaFoldDB" id="A0A1Q8QVM4"/>
<dbReference type="InterPro" id="IPR056670">
    <property type="entry name" value="DUF7768"/>
</dbReference>
<name>A0A1Q8QVM4_9FIRM</name>
<gene>
    <name evidence="2" type="ORF">DSOL_2706</name>
</gene>
<reference evidence="2 3" key="1">
    <citation type="submission" date="2016-09" db="EMBL/GenBank/DDBJ databases">
        <title>Complete genome of Desulfosporosinus sp. OL.</title>
        <authorList>
            <person name="Mardanov A."/>
            <person name="Beletsky A."/>
            <person name="Panova A."/>
            <person name="Karnachuk O."/>
            <person name="Ravin N."/>
        </authorList>
    </citation>
    <scope>NUCLEOTIDE SEQUENCE [LARGE SCALE GENOMIC DNA]</scope>
    <source>
        <strain evidence="2 3">OL</strain>
    </source>
</reference>
<accession>A0A1Q8QVM4</accession>
<comment type="caution">
    <text evidence="2">The sequence shown here is derived from an EMBL/GenBank/DDBJ whole genome shotgun (WGS) entry which is preliminary data.</text>
</comment>
<dbReference type="Pfam" id="PF24963">
    <property type="entry name" value="DUF7768"/>
    <property type="match status" value="1"/>
</dbReference>
<evidence type="ECO:0000313" key="2">
    <source>
        <dbReference type="EMBL" id="OLN31367.1"/>
    </source>
</evidence>
<feature type="domain" description="DUF7768" evidence="1">
    <location>
        <begin position="1"/>
        <end position="40"/>
    </location>
</feature>
<evidence type="ECO:0000259" key="1">
    <source>
        <dbReference type="Pfam" id="PF24963"/>
    </source>
</evidence>
<sequence>MGLRFLAFCDELWVFGDRISEGMEREIADAQRLSIKIRYIKFIENQGVMNMKQWGIWAKRNAASICGAAEAWLKSDGKPMTFDTWEEAAEKANVLMNNIRTVNVSYFPKKMELELDEEPSSGMGMKL</sequence>
<evidence type="ECO:0000313" key="3">
    <source>
        <dbReference type="Proteomes" id="UP000186102"/>
    </source>
</evidence>
<dbReference type="RefSeq" id="WP_235838813.1">
    <property type="nucleotide sequence ID" value="NZ_MLBF01000019.1"/>
</dbReference>
<dbReference type="STRING" id="1888891.DSOL_2706"/>
<proteinExistence type="predicted"/>